<evidence type="ECO:0000313" key="2">
    <source>
        <dbReference type="EMBL" id="BCJ36880.1"/>
    </source>
</evidence>
<gene>
    <name evidence="2" type="ORF">Athai_43830</name>
</gene>
<dbReference type="KEGG" id="atl:Athai_43830"/>
<accession>A0A7R7DS60</accession>
<sequence>MYMIPICFASVVRIVRASHEPRGVSCTGHGRVTIGFGALGCFGTGGLGATVVTKALLLLSTPTGGAGARAARTFRQSPAQSEPHPCAE</sequence>
<keyword evidence="3" id="KW-1185">Reference proteome</keyword>
<name>A0A7R7DS60_9ACTN</name>
<evidence type="ECO:0000256" key="1">
    <source>
        <dbReference type="SAM" id="MobiDB-lite"/>
    </source>
</evidence>
<evidence type="ECO:0000313" key="3">
    <source>
        <dbReference type="Proteomes" id="UP000611640"/>
    </source>
</evidence>
<organism evidence="2 3">
    <name type="scientific">Actinocatenispora thailandica</name>
    <dbReference type="NCBI Taxonomy" id="227318"/>
    <lineage>
        <taxon>Bacteria</taxon>
        <taxon>Bacillati</taxon>
        <taxon>Actinomycetota</taxon>
        <taxon>Actinomycetes</taxon>
        <taxon>Micromonosporales</taxon>
        <taxon>Micromonosporaceae</taxon>
        <taxon>Actinocatenispora</taxon>
    </lineage>
</organism>
<reference evidence="2 3" key="1">
    <citation type="submission" date="2020-08" db="EMBL/GenBank/DDBJ databases">
        <title>Whole genome shotgun sequence of Actinocatenispora thailandica NBRC 105041.</title>
        <authorList>
            <person name="Komaki H."/>
            <person name="Tamura T."/>
        </authorList>
    </citation>
    <scope>NUCLEOTIDE SEQUENCE [LARGE SCALE GENOMIC DNA]</scope>
    <source>
        <strain evidence="2 3">NBRC 105041</strain>
    </source>
</reference>
<dbReference type="EMBL" id="AP023355">
    <property type="protein sequence ID" value="BCJ36880.1"/>
    <property type="molecule type" value="Genomic_DNA"/>
</dbReference>
<dbReference type="Proteomes" id="UP000611640">
    <property type="component" value="Chromosome"/>
</dbReference>
<dbReference type="AlphaFoldDB" id="A0A7R7DS60"/>
<feature type="region of interest" description="Disordered" evidence="1">
    <location>
        <begin position="64"/>
        <end position="88"/>
    </location>
</feature>
<protein>
    <submittedName>
        <fullName evidence="2">Uncharacterized protein</fullName>
    </submittedName>
</protein>
<proteinExistence type="predicted"/>